<evidence type="ECO:0000313" key="8">
    <source>
        <dbReference type="EMBL" id="NKY86259.1"/>
    </source>
</evidence>
<proteinExistence type="inferred from homology"/>
<dbReference type="GO" id="GO:0006508">
    <property type="term" value="P:proteolysis"/>
    <property type="evidence" value="ECO:0007669"/>
    <property type="project" value="UniProtKB-KW"/>
</dbReference>
<feature type="region of interest" description="Disordered" evidence="5">
    <location>
        <begin position="40"/>
        <end position="69"/>
    </location>
</feature>
<dbReference type="PANTHER" id="PTHR47359:SF3">
    <property type="entry name" value="NLP_P60 DOMAIN-CONTAINING PROTEIN-RELATED"/>
    <property type="match status" value="1"/>
</dbReference>
<comment type="similarity">
    <text evidence="1">Belongs to the peptidase C40 family.</text>
</comment>
<protein>
    <submittedName>
        <fullName evidence="8">C40 family peptidase</fullName>
    </submittedName>
</protein>
<accession>A0A7X6LX51</accession>
<dbReference type="InterPro" id="IPR051794">
    <property type="entry name" value="PG_Endopeptidase_C40"/>
</dbReference>
<organism evidence="8 9">
    <name type="scientific">Nocardia veterana</name>
    <dbReference type="NCBI Taxonomy" id="132249"/>
    <lineage>
        <taxon>Bacteria</taxon>
        <taxon>Bacillati</taxon>
        <taxon>Actinomycetota</taxon>
        <taxon>Actinomycetes</taxon>
        <taxon>Mycobacteriales</taxon>
        <taxon>Nocardiaceae</taxon>
        <taxon>Nocardia</taxon>
    </lineage>
</organism>
<dbReference type="SUPFAM" id="SSF54001">
    <property type="entry name" value="Cysteine proteinases"/>
    <property type="match status" value="1"/>
</dbReference>
<evidence type="ECO:0000256" key="5">
    <source>
        <dbReference type="SAM" id="MobiDB-lite"/>
    </source>
</evidence>
<dbReference type="Gene3D" id="3.90.1720.10">
    <property type="entry name" value="endopeptidase domain like (from Nostoc punctiforme)"/>
    <property type="match status" value="1"/>
</dbReference>
<dbReference type="EMBL" id="JAAXPE010000009">
    <property type="protein sequence ID" value="NKY86259.1"/>
    <property type="molecule type" value="Genomic_DNA"/>
</dbReference>
<name>A0A7X6LX51_9NOCA</name>
<feature type="signal peptide" evidence="6">
    <location>
        <begin position="1"/>
        <end position="36"/>
    </location>
</feature>
<feature type="domain" description="NlpC/P60" evidence="7">
    <location>
        <begin position="75"/>
        <end position="190"/>
    </location>
</feature>
<evidence type="ECO:0000256" key="2">
    <source>
        <dbReference type="ARBA" id="ARBA00022670"/>
    </source>
</evidence>
<feature type="chain" id="PRO_5031015676" evidence="6">
    <location>
        <begin position="37"/>
        <end position="190"/>
    </location>
</feature>
<keyword evidence="4" id="KW-0788">Thiol protease</keyword>
<feature type="compositionally biased region" description="Low complexity" evidence="5">
    <location>
        <begin position="42"/>
        <end position="53"/>
    </location>
</feature>
<comment type="caution">
    <text evidence="8">The sequence shown here is derived from an EMBL/GenBank/DDBJ whole genome shotgun (WGS) entry which is preliminary data.</text>
</comment>
<keyword evidence="2" id="KW-0645">Protease</keyword>
<evidence type="ECO:0000313" key="9">
    <source>
        <dbReference type="Proteomes" id="UP000523447"/>
    </source>
</evidence>
<dbReference type="AlphaFoldDB" id="A0A7X6LX51"/>
<dbReference type="InterPro" id="IPR038765">
    <property type="entry name" value="Papain-like_cys_pep_sf"/>
</dbReference>
<dbReference type="InterPro" id="IPR000064">
    <property type="entry name" value="NLP_P60_dom"/>
</dbReference>
<reference evidence="8 9" key="1">
    <citation type="submission" date="2020-04" db="EMBL/GenBank/DDBJ databases">
        <title>MicrobeNet Type strains.</title>
        <authorList>
            <person name="Nicholson A.C."/>
        </authorList>
    </citation>
    <scope>NUCLEOTIDE SEQUENCE [LARGE SCALE GENOMIC DNA]</scope>
    <source>
        <strain evidence="8 9">DSM 44445</strain>
    </source>
</reference>
<evidence type="ECO:0000256" key="3">
    <source>
        <dbReference type="ARBA" id="ARBA00022801"/>
    </source>
</evidence>
<dbReference type="Proteomes" id="UP000523447">
    <property type="component" value="Unassembled WGS sequence"/>
</dbReference>
<sequence>MAASSERGSTRRFSRYLTAVAVTVVSLSIWAGPVLAAPADTGSSSGSADSGSSSGSGSGSGSGSASGSAALPLPSPRAMIALSIAGTQAGKPYEWGGTGPNAFDCSGLVQWAFRQVGIMLPRTTWEQAKAGSAVPFGAMMPGDVVIVNDDGSHEGIYAGGGMLFNAHSPGVPIGLTPLSDFDIYAIRRFF</sequence>
<feature type="compositionally biased region" description="Gly residues" evidence="5">
    <location>
        <begin position="54"/>
        <end position="64"/>
    </location>
</feature>
<gene>
    <name evidence="8" type="ORF">HGA07_11555</name>
</gene>
<dbReference type="GO" id="GO:0008234">
    <property type="term" value="F:cysteine-type peptidase activity"/>
    <property type="evidence" value="ECO:0007669"/>
    <property type="project" value="UniProtKB-KW"/>
</dbReference>
<dbReference type="PROSITE" id="PS51935">
    <property type="entry name" value="NLPC_P60"/>
    <property type="match status" value="1"/>
</dbReference>
<keyword evidence="9" id="KW-1185">Reference proteome</keyword>
<keyword evidence="6" id="KW-0732">Signal</keyword>
<dbReference type="PANTHER" id="PTHR47359">
    <property type="entry name" value="PEPTIDOGLYCAN DL-ENDOPEPTIDASE CWLO"/>
    <property type="match status" value="1"/>
</dbReference>
<keyword evidence="3" id="KW-0378">Hydrolase</keyword>
<dbReference type="Pfam" id="PF00877">
    <property type="entry name" value="NLPC_P60"/>
    <property type="match status" value="1"/>
</dbReference>
<evidence type="ECO:0000256" key="6">
    <source>
        <dbReference type="SAM" id="SignalP"/>
    </source>
</evidence>
<evidence type="ECO:0000256" key="4">
    <source>
        <dbReference type="ARBA" id="ARBA00022807"/>
    </source>
</evidence>
<evidence type="ECO:0000259" key="7">
    <source>
        <dbReference type="PROSITE" id="PS51935"/>
    </source>
</evidence>
<evidence type="ECO:0000256" key="1">
    <source>
        <dbReference type="ARBA" id="ARBA00007074"/>
    </source>
</evidence>